<dbReference type="PATRIC" id="fig|1658765.3.peg.241"/>
<sequence length="76" mass="9038">MDVSEIRVVIASDVSDRDGIGVELYHGDEMLMEIFRDDTKREREVTLYRKDLPLNIVEYGIRLFKSELPWDYIEDE</sequence>
<protein>
    <submittedName>
        <fullName evidence="1">Uncharacterized protein</fullName>
    </submittedName>
</protein>
<evidence type="ECO:0000313" key="1">
    <source>
        <dbReference type="EMBL" id="KMQ74075.1"/>
    </source>
</evidence>
<gene>
    <name evidence="1" type="ORF">Msub_10246</name>
</gene>
<dbReference type="AlphaFoldDB" id="A0A0J7LYY3"/>
<dbReference type="EMBL" id="LFBU01000001">
    <property type="protein sequence ID" value="KMQ74075.1"/>
    <property type="molecule type" value="Genomic_DNA"/>
</dbReference>
<reference evidence="1 2" key="1">
    <citation type="submission" date="2015-06" db="EMBL/GenBank/DDBJ databases">
        <title>Marinobacter subterrani, a genetically tractable neutrophilic iron-oxidizing strain isolated from the Soudan Iron Mine.</title>
        <authorList>
            <person name="Bonis B.M."/>
            <person name="Gralnick J.A."/>
        </authorList>
    </citation>
    <scope>NUCLEOTIDE SEQUENCE [LARGE SCALE GENOMIC DNA]</scope>
    <source>
        <strain evidence="1 2">JG233</strain>
    </source>
</reference>
<evidence type="ECO:0000313" key="2">
    <source>
        <dbReference type="Proteomes" id="UP000036102"/>
    </source>
</evidence>
<dbReference type="Proteomes" id="UP000036102">
    <property type="component" value="Unassembled WGS sequence"/>
</dbReference>
<organism evidence="1 2">
    <name type="scientific">Marinobacter subterrani</name>
    <dbReference type="NCBI Taxonomy" id="1658765"/>
    <lineage>
        <taxon>Bacteria</taxon>
        <taxon>Pseudomonadati</taxon>
        <taxon>Pseudomonadota</taxon>
        <taxon>Gammaproteobacteria</taxon>
        <taxon>Pseudomonadales</taxon>
        <taxon>Marinobacteraceae</taxon>
        <taxon>Marinobacter</taxon>
    </lineage>
</organism>
<accession>A0A0J7LYY3</accession>
<name>A0A0J7LYY3_9GAMM</name>
<keyword evidence="2" id="KW-1185">Reference proteome</keyword>
<comment type="caution">
    <text evidence="1">The sequence shown here is derived from an EMBL/GenBank/DDBJ whole genome shotgun (WGS) entry which is preliminary data.</text>
</comment>
<proteinExistence type="predicted"/>